<dbReference type="GO" id="GO:0005829">
    <property type="term" value="C:cytosol"/>
    <property type="evidence" value="ECO:0007669"/>
    <property type="project" value="TreeGrafter"/>
</dbReference>
<sequence>MSLKWTDVYDVAIELYEAYPDVDPRFINYVDLRSWVLALEGFEDDPDRCGEKILEAIQMAWIEESED</sequence>
<comment type="caution">
    <text evidence="1">The sequence shown here is derived from an EMBL/GenBank/DDBJ whole genome shotgun (WGS) entry which is preliminary data.</text>
</comment>
<dbReference type="eggNOG" id="COG2975">
    <property type="taxonomic scope" value="Bacteria"/>
</dbReference>
<dbReference type="Pfam" id="PF04384">
    <property type="entry name" value="Fe-S_assembly"/>
    <property type="match status" value="1"/>
</dbReference>
<dbReference type="Proteomes" id="UP000027997">
    <property type="component" value="Unassembled WGS sequence"/>
</dbReference>
<dbReference type="Gene3D" id="1.10.10.600">
    <property type="entry name" value="IscX-like"/>
    <property type="match status" value="1"/>
</dbReference>
<dbReference type="InterPro" id="IPR036762">
    <property type="entry name" value="IscX-like_sf"/>
</dbReference>
<dbReference type="NCBIfam" id="TIGR03412">
    <property type="entry name" value="iscX_yfhJ"/>
    <property type="match status" value="1"/>
</dbReference>
<evidence type="ECO:0000313" key="1">
    <source>
        <dbReference type="EMBL" id="KEI71543.1"/>
    </source>
</evidence>
<name>A0A081KBL7_9GAMM</name>
<evidence type="ECO:0000313" key="2">
    <source>
        <dbReference type="Proteomes" id="UP000027997"/>
    </source>
</evidence>
<organism evidence="1 2">
    <name type="scientific">Endozoicomonas elysicola</name>
    <dbReference type="NCBI Taxonomy" id="305900"/>
    <lineage>
        <taxon>Bacteria</taxon>
        <taxon>Pseudomonadati</taxon>
        <taxon>Pseudomonadota</taxon>
        <taxon>Gammaproteobacteria</taxon>
        <taxon>Oceanospirillales</taxon>
        <taxon>Endozoicomonadaceae</taxon>
        <taxon>Endozoicomonas</taxon>
    </lineage>
</organism>
<dbReference type="PIRSF" id="PIRSF039003">
    <property type="entry name" value="IscX"/>
    <property type="match status" value="1"/>
</dbReference>
<dbReference type="AlphaFoldDB" id="A0A081KBL7"/>
<keyword evidence="2" id="KW-1185">Reference proteome</keyword>
<dbReference type="STRING" id="305900.GV64_13050"/>
<evidence type="ECO:0008006" key="3">
    <source>
        <dbReference type="Google" id="ProtNLM"/>
    </source>
</evidence>
<accession>A0A081KBL7</accession>
<dbReference type="RefSeq" id="WP_020583158.1">
    <property type="nucleotide sequence ID" value="NZ_JOJP01000001.1"/>
</dbReference>
<gene>
    <name evidence="1" type="ORF">GV64_13050</name>
</gene>
<dbReference type="PANTHER" id="PTHR37532:SF1">
    <property type="entry name" value="PROTEIN ISCX"/>
    <property type="match status" value="1"/>
</dbReference>
<dbReference type="PANTHER" id="PTHR37532">
    <property type="entry name" value="PROTEIN ISCX"/>
    <property type="match status" value="1"/>
</dbReference>
<dbReference type="GO" id="GO:0016226">
    <property type="term" value="P:iron-sulfur cluster assembly"/>
    <property type="evidence" value="ECO:0007669"/>
    <property type="project" value="UniProtKB-UniRule"/>
</dbReference>
<dbReference type="SUPFAM" id="SSF140319">
    <property type="entry name" value="IscX-like"/>
    <property type="match status" value="1"/>
</dbReference>
<dbReference type="GO" id="GO:0008198">
    <property type="term" value="F:ferrous iron binding"/>
    <property type="evidence" value="ECO:0007669"/>
    <property type="project" value="TreeGrafter"/>
</dbReference>
<proteinExistence type="predicted"/>
<reference evidence="1 2" key="1">
    <citation type="submission" date="2014-06" db="EMBL/GenBank/DDBJ databases">
        <title>Whole Genome Sequences of Three Symbiotic Endozoicomonas Bacteria.</title>
        <authorList>
            <person name="Neave M.J."/>
            <person name="Apprill A."/>
            <person name="Voolstra C.R."/>
        </authorList>
    </citation>
    <scope>NUCLEOTIDE SEQUENCE [LARGE SCALE GENOMIC DNA]</scope>
    <source>
        <strain evidence="1 2">DSM 22380</strain>
    </source>
</reference>
<dbReference type="InterPro" id="IPR007479">
    <property type="entry name" value="ISC_FeS_clus_asmbl_IscsX"/>
</dbReference>
<dbReference type="EMBL" id="JOJP01000001">
    <property type="protein sequence ID" value="KEI71543.1"/>
    <property type="molecule type" value="Genomic_DNA"/>
</dbReference>
<protein>
    <recommendedName>
        <fullName evidence="3">Fe-S assembly protein IscX</fullName>
    </recommendedName>
</protein>